<dbReference type="Pfam" id="PF00188">
    <property type="entry name" value="CAP"/>
    <property type="match status" value="1"/>
</dbReference>
<dbReference type="PANTHER" id="PTHR31157">
    <property type="entry name" value="SCP DOMAIN-CONTAINING PROTEIN"/>
    <property type="match status" value="1"/>
</dbReference>
<feature type="transmembrane region" description="Helical" evidence="1">
    <location>
        <begin position="34"/>
        <end position="52"/>
    </location>
</feature>
<proteinExistence type="predicted"/>
<feature type="domain" description="SCP" evidence="2">
    <location>
        <begin position="121"/>
        <end position="242"/>
    </location>
</feature>
<dbReference type="HOGENOM" id="CLU_110123_0_0_9"/>
<dbReference type="InterPro" id="IPR014044">
    <property type="entry name" value="CAP_dom"/>
</dbReference>
<evidence type="ECO:0000313" key="4">
    <source>
        <dbReference type="Proteomes" id="UP000017469"/>
    </source>
</evidence>
<dbReference type="CDD" id="cd05379">
    <property type="entry name" value="CAP_bacterial"/>
    <property type="match status" value="1"/>
</dbReference>
<reference evidence="3 4" key="1">
    <citation type="journal article" date="2013" name="Genome Announc.">
        <title>Complete Genome Sequence of Carnobacterium gilichinskyi Strain WN1359T (DSM 27470T).</title>
        <authorList>
            <person name="Leonard M.T."/>
            <person name="Panayotova N."/>
            <person name="Farmerie W.G."/>
            <person name="Triplett E.W."/>
            <person name="Nicholson W.L."/>
        </authorList>
    </citation>
    <scope>NUCLEOTIDE SEQUENCE [LARGE SCALE GENOMIC DNA]</scope>
    <source>
        <strain evidence="3 4">WN1359</strain>
    </source>
</reference>
<name>U5SA88_9LACT</name>
<organism evidence="3 4">
    <name type="scientific">Carnobacterium inhibens subsp. gilichinskyi</name>
    <dbReference type="NCBI Taxonomy" id="1266845"/>
    <lineage>
        <taxon>Bacteria</taxon>
        <taxon>Bacillati</taxon>
        <taxon>Bacillota</taxon>
        <taxon>Bacilli</taxon>
        <taxon>Lactobacillales</taxon>
        <taxon>Carnobacteriaceae</taxon>
        <taxon>Carnobacterium</taxon>
    </lineage>
</organism>
<protein>
    <recommendedName>
        <fullName evidence="2">SCP domain-containing protein</fullName>
    </recommendedName>
</protein>
<dbReference type="InterPro" id="IPR035940">
    <property type="entry name" value="CAP_sf"/>
</dbReference>
<dbReference type="STRING" id="1266845.Q783_08070"/>
<keyword evidence="1" id="KW-1133">Transmembrane helix</keyword>
<evidence type="ECO:0000256" key="1">
    <source>
        <dbReference type="SAM" id="Phobius"/>
    </source>
</evidence>
<gene>
    <name evidence="3" type="ORF">Q783_08070</name>
</gene>
<dbReference type="PATRIC" id="fig|1266845.5.peg.1507"/>
<evidence type="ECO:0000313" key="3">
    <source>
        <dbReference type="EMBL" id="AGY82145.1"/>
    </source>
</evidence>
<dbReference type="Gene3D" id="3.40.33.10">
    <property type="entry name" value="CAP"/>
    <property type="match status" value="1"/>
</dbReference>
<dbReference type="EMBL" id="CP006812">
    <property type="protein sequence ID" value="AGY82145.1"/>
    <property type="molecule type" value="Genomic_DNA"/>
</dbReference>
<sequence length="246" mass="27859">MYSFYLIFVFTNFWYTTSCKSNRTKERFDGMRKFFSYCIMVIVLIGFGYWLANSSILENTKLGDTISLIADKASSAKIVVIEESLSDHSQEASTSVEVSSTSDDATEKDKLNNEVVEKRVLELLNDLRKEVGVPQLTSNDQLKKAANKRAIETEESFSHTRPDGKATFTVLEEPDSEYSYQLAGENLAMGTYYLDENGMSEWLFDGLKNSPGHYENMVNKDFEEVGIGVHYDGENLYIVQLFGTPL</sequence>
<dbReference type="AlphaFoldDB" id="U5SA88"/>
<evidence type="ECO:0000259" key="2">
    <source>
        <dbReference type="Pfam" id="PF00188"/>
    </source>
</evidence>
<dbReference type="SUPFAM" id="SSF55797">
    <property type="entry name" value="PR-1-like"/>
    <property type="match status" value="1"/>
</dbReference>
<dbReference type="eggNOG" id="COG2340">
    <property type="taxonomic scope" value="Bacteria"/>
</dbReference>
<dbReference type="Proteomes" id="UP000017469">
    <property type="component" value="Chromosome"/>
</dbReference>
<keyword evidence="1" id="KW-0472">Membrane</keyword>
<dbReference type="PANTHER" id="PTHR31157:SF1">
    <property type="entry name" value="SCP DOMAIN-CONTAINING PROTEIN"/>
    <property type="match status" value="1"/>
</dbReference>
<keyword evidence="1" id="KW-0812">Transmembrane</keyword>
<accession>U5SA88</accession>
<dbReference type="KEGG" id="caw:Q783_08070"/>